<dbReference type="Pfam" id="PF02421">
    <property type="entry name" value="FeoB_N"/>
    <property type="match status" value="1"/>
</dbReference>
<feature type="transmembrane region" description="Helical" evidence="14">
    <location>
        <begin position="457"/>
        <end position="479"/>
    </location>
</feature>
<keyword evidence="8" id="KW-0408">Iron</keyword>
<dbReference type="Gene3D" id="3.40.50.300">
    <property type="entry name" value="P-loop containing nucleotide triphosphate hydrolases"/>
    <property type="match status" value="1"/>
</dbReference>
<evidence type="ECO:0000259" key="15">
    <source>
        <dbReference type="PROSITE" id="PS51711"/>
    </source>
</evidence>
<evidence type="ECO:0000256" key="11">
    <source>
        <dbReference type="ARBA" id="ARBA00023136"/>
    </source>
</evidence>
<keyword evidence="9" id="KW-0406">Ion transport</keyword>
<dbReference type="InterPro" id="IPR003373">
    <property type="entry name" value="Fe2_transport_prot-B"/>
</dbReference>
<dbReference type="InterPro" id="IPR030389">
    <property type="entry name" value="G_FEOB_dom"/>
</dbReference>
<dbReference type="Pfam" id="PF17910">
    <property type="entry name" value="FeoB_Cyto"/>
    <property type="match status" value="1"/>
</dbReference>
<feature type="transmembrane region" description="Helical" evidence="14">
    <location>
        <begin position="589"/>
        <end position="609"/>
    </location>
</feature>
<evidence type="ECO:0000256" key="3">
    <source>
        <dbReference type="ARBA" id="ARBA00022475"/>
    </source>
</evidence>
<reference evidence="16 17" key="1">
    <citation type="submission" date="2021-11" db="EMBL/GenBank/DDBJ databases">
        <title>Whole genome of Geoglobus acetivorans.</title>
        <authorList>
            <person name="Liu D."/>
        </authorList>
    </citation>
    <scope>NUCLEOTIDE SEQUENCE [LARGE SCALE GENOMIC DNA]</scope>
    <source>
        <strain evidence="16 17">SBH6</strain>
    </source>
</reference>
<dbReference type="RefSeq" id="WP_193807816.1">
    <property type="nucleotide sequence ID" value="NZ_CP087714.1"/>
</dbReference>
<dbReference type="Pfam" id="PF07670">
    <property type="entry name" value="Gate"/>
    <property type="match status" value="2"/>
</dbReference>
<dbReference type="Proteomes" id="UP001492541">
    <property type="component" value="Chromosome"/>
</dbReference>
<keyword evidence="11 14" id="KW-0472">Membrane</keyword>
<evidence type="ECO:0000256" key="12">
    <source>
        <dbReference type="ARBA" id="ARBA00031200"/>
    </source>
</evidence>
<evidence type="ECO:0000256" key="10">
    <source>
        <dbReference type="ARBA" id="ARBA00023134"/>
    </source>
</evidence>
<feature type="transmembrane region" description="Helical" evidence="14">
    <location>
        <begin position="429"/>
        <end position="451"/>
    </location>
</feature>
<evidence type="ECO:0000256" key="5">
    <source>
        <dbReference type="ARBA" id="ARBA00022692"/>
    </source>
</evidence>
<dbReference type="EMBL" id="CP087714">
    <property type="protein sequence ID" value="XAT62871.1"/>
    <property type="molecule type" value="Genomic_DNA"/>
</dbReference>
<keyword evidence="4" id="KW-0410">Iron transport</keyword>
<dbReference type="InterPro" id="IPR050860">
    <property type="entry name" value="FeoB_GTPase"/>
</dbReference>
<keyword evidence="5 14" id="KW-0812">Transmembrane</keyword>
<keyword evidence="17" id="KW-1185">Reference proteome</keyword>
<evidence type="ECO:0000256" key="14">
    <source>
        <dbReference type="SAM" id="Phobius"/>
    </source>
</evidence>
<evidence type="ECO:0000256" key="9">
    <source>
        <dbReference type="ARBA" id="ARBA00023065"/>
    </source>
</evidence>
<keyword evidence="2" id="KW-0813">Transport</keyword>
<keyword evidence="7 14" id="KW-1133">Transmembrane helix</keyword>
<dbReference type="PRINTS" id="PR00326">
    <property type="entry name" value="GTP1OBG"/>
</dbReference>
<dbReference type="NCBIfam" id="TIGR00437">
    <property type="entry name" value="feoB"/>
    <property type="match status" value="1"/>
</dbReference>
<dbReference type="InterPro" id="IPR041069">
    <property type="entry name" value="FeoB_Cyto"/>
</dbReference>
<feature type="transmembrane region" description="Helical" evidence="14">
    <location>
        <begin position="516"/>
        <end position="543"/>
    </location>
</feature>
<dbReference type="InterPro" id="IPR027417">
    <property type="entry name" value="P-loop_NTPase"/>
</dbReference>
<evidence type="ECO:0000256" key="13">
    <source>
        <dbReference type="NCBIfam" id="TIGR00437"/>
    </source>
</evidence>
<evidence type="ECO:0000256" key="8">
    <source>
        <dbReference type="ARBA" id="ARBA00023004"/>
    </source>
</evidence>
<dbReference type="InterPro" id="IPR011642">
    <property type="entry name" value="Gate_dom"/>
</dbReference>
<organism evidence="16 17">
    <name type="scientific">Geoglobus acetivorans</name>
    <dbReference type="NCBI Taxonomy" id="565033"/>
    <lineage>
        <taxon>Archaea</taxon>
        <taxon>Methanobacteriati</taxon>
        <taxon>Methanobacteriota</taxon>
        <taxon>Archaeoglobi</taxon>
        <taxon>Archaeoglobales</taxon>
        <taxon>Archaeoglobaceae</taxon>
        <taxon>Geoglobus</taxon>
    </lineage>
</organism>
<evidence type="ECO:0000313" key="16">
    <source>
        <dbReference type="EMBL" id="XAT62871.1"/>
    </source>
</evidence>
<dbReference type="Pfam" id="PF07664">
    <property type="entry name" value="FeoB_C"/>
    <property type="match status" value="1"/>
</dbReference>
<evidence type="ECO:0000256" key="4">
    <source>
        <dbReference type="ARBA" id="ARBA00022496"/>
    </source>
</evidence>
<dbReference type="PANTHER" id="PTHR43185">
    <property type="entry name" value="FERROUS IRON TRANSPORT PROTEIN B"/>
    <property type="match status" value="1"/>
</dbReference>
<dbReference type="SUPFAM" id="SSF52540">
    <property type="entry name" value="P-loop containing nucleoside triphosphate hydrolases"/>
    <property type="match status" value="1"/>
</dbReference>
<feature type="transmembrane region" description="Helical" evidence="14">
    <location>
        <begin position="355"/>
        <end position="374"/>
    </location>
</feature>
<evidence type="ECO:0000256" key="7">
    <source>
        <dbReference type="ARBA" id="ARBA00022989"/>
    </source>
</evidence>
<proteinExistence type="predicted"/>
<dbReference type="InterPro" id="IPR005225">
    <property type="entry name" value="Small_GTP-bd"/>
</dbReference>
<feature type="transmembrane region" description="Helical" evidence="14">
    <location>
        <begin position="286"/>
        <end position="310"/>
    </location>
</feature>
<keyword evidence="3" id="KW-1003">Cell membrane</keyword>
<comment type="subcellular location">
    <subcellularLocation>
        <location evidence="1">Cell membrane</location>
        <topology evidence="1">Multi-pass membrane protein</topology>
    </subcellularLocation>
</comment>
<dbReference type="GeneID" id="90449287"/>
<gene>
    <name evidence="16" type="primary">feoB</name>
    <name evidence="16" type="ORF">LPQ35_06330</name>
</gene>
<feature type="transmembrane region" description="Helical" evidence="14">
    <location>
        <begin position="616"/>
        <end position="635"/>
    </location>
</feature>
<evidence type="ECO:0000256" key="2">
    <source>
        <dbReference type="ARBA" id="ARBA00022448"/>
    </source>
</evidence>
<name>A0ABZ3H0Z3_GEOAI</name>
<feature type="transmembrane region" description="Helical" evidence="14">
    <location>
        <begin position="394"/>
        <end position="417"/>
    </location>
</feature>
<dbReference type="PANTHER" id="PTHR43185:SF1">
    <property type="entry name" value="FE(2+) TRANSPORTER FEOB"/>
    <property type="match status" value="1"/>
</dbReference>
<keyword evidence="10" id="KW-0342">GTP-binding</keyword>
<sequence>MHCHGTESTQHTRSDYDVLLVGNPNVGKSVIFHKLTGRYADVSNYPGTTVDILTGKIKSLNLTVADLPGMYSLFSITEEERVAKDIILNSKPKVIVNVVDAKNIERGLPLTLQLLETSFNVILVLNAVDEAEKAGMVIDEKKLEERLGIPVIKTVAVKGKGIKELLKKIEELSKTRLEKRTFKFSPALEGAIKEAESLITQESTISKKLLAILALSNDRDVIEKLSIDEEKLSELRRKMGRSIAYLLAMEYQRLSEELLKDAVVQIEKKRRIYDKINELSLNPVTAIPMSIAALYFLYLFAGVIGAQIMVDAIESWYETIINVPLNTWLESSIPNYWIRELIGGEYGVITLGLRYALAIIFPIVTMFFLAFSILEDSGFLPRMAMLLDRLFKKIGLSGRAIIPMVLGLGCGTMAVIVTRVLESRRERIIATLMLAVAIPCSAQLGIILGIVPDSFALAVWAFSVFTILLAIGLLAGKYLPGEAPSFYMEIPPLRIPSLSNIVMKTVSRLEWYFKEVLPIFLLISVAIWVGRITTVFDLVVGLLGRPAEVLGLPPKMGEIFLYGFFRRDYGTAGLYDLVSGGLLDYNQTIVSMVVLTLFVPCIAQFSVIGKERGWKFAVITALTALTIAFTAGFIVREVLEVLL</sequence>
<evidence type="ECO:0000313" key="17">
    <source>
        <dbReference type="Proteomes" id="UP001492541"/>
    </source>
</evidence>
<evidence type="ECO:0000256" key="1">
    <source>
        <dbReference type="ARBA" id="ARBA00004651"/>
    </source>
</evidence>
<dbReference type="InterPro" id="IPR011640">
    <property type="entry name" value="Fe2_transport_prot_B_C"/>
</dbReference>
<accession>A0ABZ3H0Z3</accession>
<feature type="domain" description="FeoB-type G" evidence="15">
    <location>
        <begin position="15"/>
        <end position="175"/>
    </location>
</feature>
<evidence type="ECO:0000256" key="6">
    <source>
        <dbReference type="ARBA" id="ARBA00022741"/>
    </source>
</evidence>
<dbReference type="PROSITE" id="PS51711">
    <property type="entry name" value="G_FEOB"/>
    <property type="match status" value="1"/>
</dbReference>
<keyword evidence="6" id="KW-0547">Nucleotide-binding</keyword>
<dbReference type="CDD" id="cd01879">
    <property type="entry name" value="FeoB"/>
    <property type="match status" value="1"/>
</dbReference>
<dbReference type="InterPro" id="IPR006073">
    <property type="entry name" value="GTP-bd"/>
</dbReference>
<dbReference type="NCBIfam" id="TIGR00231">
    <property type="entry name" value="small_GTP"/>
    <property type="match status" value="1"/>
</dbReference>
<protein>
    <recommendedName>
        <fullName evidence="12 13">Ferrous iron transport protein B</fullName>
    </recommendedName>
</protein>